<evidence type="ECO:0000256" key="4">
    <source>
        <dbReference type="ARBA" id="ARBA00022452"/>
    </source>
</evidence>
<accession>A0A199W6K7</accession>
<evidence type="ECO:0000313" key="9">
    <source>
        <dbReference type="EMBL" id="OAY84545.1"/>
    </source>
</evidence>
<dbReference type="GO" id="GO:0005741">
    <property type="term" value="C:mitochondrial outer membrane"/>
    <property type="evidence" value="ECO:0007669"/>
    <property type="project" value="InterPro"/>
</dbReference>
<proteinExistence type="inferred from homology"/>
<evidence type="ECO:0000256" key="6">
    <source>
        <dbReference type="ARBA" id="ARBA00023065"/>
    </source>
</evidence>
<dbReference type="InterPro" id="IPR001925">
    <property type="entry name" value="Porin_Euk"/>
</dbReference>
<dbReference type="STRING" id="4615.A0A199W6K7"/>
<keyword evidence="7" id="KW-0626">Porin</keyword>
<dbReference type="GO" id="GO:0015288">
    <property type="term" value="F:porin activity"/>
    <property type="evidence" value="ECO:0007669"/>
    <property type="project" value="UniProtKB-KW"/>
</dbReference>
<dbReference type="PANTHER" id="PTHR11743">
    <property type="entry name" value="VOLTAGE-DEPENDENT ANION-SELECTIVE CHANNEL"/>
    <property type="match status" value="1"/>
</dbReference>
<protein>
    <submittedName>
        <fullName evidence="9">Mitochondrial outer membrane protein porin 6</fullName>
    </submittedName>
</protein>
<dbReference type="Proteomes" id="UP000092600">
    <property type="component" value="Unassembled WGS sequence"/>
</dbReference>
<evidence type="ECO:0000256" key="1">
    <source>
        <dbReference type="ARBA" id="ARBA00004370"/>
    </source>
</evidence>
<dbReference type="InterPro" id="IPR027246">
    <property type="entry name" value="Porin_Euk/Tom40"/>
</dbReference>
<dbReference type="PANTHER" id="PTHR11743:SF27">
    <property type="entry name" value="MITOCHONDRIAL OUTER MEMBRANE PROTEIN PORIN 4"/>
    <property type="match status" value="1"/>
</dbReference>
<dbReference type="AlphaFoldDB" id="A0A199W6K7"/>
<dbReference type="CDD" id="cd07306">
    <property type="entry name" value="Porin3_VDAC"/>
    <property type="match status" value="1"/>
</dbReference>
<comment type="similarity">
    <text evidence="2">Belongs to the eukaryotic mitochondrial porin (TC 1.B.8.1) family.</text>
</comment>
<dbReference type="GO" id="GO:0046930">
    <property type="term" value="C:pore complex"/>
    <property type="evidence" value="ECO:0007669"/>
    <property type="project" value="UniProtKB-KW"/>
</dbReference>
<dbReference type="FunFam" id="2.40.160.10:FF:000003">
    <property type="entry name" value="Outer mitochondrial membrane protein porin"/>
    <property type="match status" value="1"/>
</dbReference>
<organism evidence="9 10">
    <name type="scientific">Ananas comosus</name>
    <name type="common">Pineapple</name>
    <name type="synonym">Ananas ananas</name>
    <dbReference type="NCBI Taxonomy" id="4615"/>
    <lineage>
        <taxon>Eukaryota</taxon>
        <taxon>Viridiplantae</taxon>
        <taxon>Streptophyta</taxon>
        <taxon>Embryophyta</taxon>
        <taxon>Tracheophyta</taxon>
        <taxon>Spermatophyta</taxon>
        <taxon>Magnoliopsida</taxon>
        <taxon>Liliopsida</taxon>
        <taxon>Poales</taxon>
        <taxon>Bromeliaceae</taxon>
        <taxon>Bromelioideae</taxon>
        <taxon>Ananas</taxon>
    </lineage>
</organism>
<reference evidence="9 10" key="1">
    <citation type="journal article" date="2016" name="DNA Res.">
        <title>The draft genome of MD-2 pineapple using hybrid error correction of long reads.</title>
        <authorList>
            <person name="Redwan R.M."/>
            <person name="Saidin A."/>
            <person name="Kumar S.V."/>
        </authorList>
    </citation>
    <scope>NUCLEOTIDE SEQUENCE [LARGE SCALE GENOMIC DNA]</scope>
    <source>
        <strain evidence="10">cv. MD2</strain>
        <tissue evidence="9">Leaf</tissue>
    </source>
</reference>
<evidence type="ECO:0000256" key="7">
    <source>
        <dbReference type="ARBA" id="ARBA00023114"/>
    </source>
</evidence>
<evidence type="ECO:0000313" key="10">
    <source>
        <dbReference type="Proteomes" id="UP000092600"/>
    </source>
</evidence>
<keyword evidence="4" id="KW-1134">Transmembrane beta strand</keyword>
<evidence type="ECO:0000256" key="2">
    <source>
        <dbReference type="ARBA" id="ARBA00009624"/>
    </source>
</evidence>
<keyword evidence="6" id="KW-0406">Ion transport</keyword>
<dbReference type="InterPro" id="IPR023614">
    <property type="entry name" value="Porin_dom_sf"/>
</dbReference>
<gene>
    <name evidence="9" type="ORF">ACMD2_03615</name>
</gene>
<evidence type="ECO:0000256" key="3">
    <source>
        <dbReference type="ARBA" id="ARBA00022448"/>
    </source>
</evidence>
<comment type="caution">
    <text evidence="9">The sequence shown here is derived from an EMBL/GenBank/DDBJ whole genome shotgun (WGS) entry which is preliminary data.</text>
</comment>
<keyword evidence="3" id="KW-0813">Transport</keyword>
<comment type="subcellular location">
    <subcellularLocation>
        <location evidence="1">Membrane</location>
    </subcellularLocation>
</comment>
<keyword evidence="5" id="KW-0812">Transmembrane</keyword>
<name>A0A199W6K7_ANACO</name>
<dbReference type="Gene3D" id="2.40.160.10">
    <property type="entry name" value="Porin"/>
    <property type="match status" value="1"/>
</dbReference>
<evidence type="ECO:0000256" key="8">
    <source>
        <dbReference type="ARBA" id="ARBA00023136"/>
    </source>
</evidence>
<keyword evidence="8" id="KW-0472">Membrane</keyword>
<evidence type="ECO:0000256" key="5">
    <source>
        <dbReference type="ARBA" id="ARBA00022692"/>
    </source>
</evidence>
<sequence>MAANLRCRMCCVAPGPGKSHCQSSMRLIKSTTLRLLLQAISLRVLAALDSPRTRFLLSDSRRRSQLSVAFGKDEQRSNLLYKDYYFDHKFSLTTSSDSGLGLAASGLKIDQLFIGDISTQYKSGRTVVDVKIDSNSNVATTVTVNEIVSGLKTSFSFKTPDQTSGKVDVQYLHERAAINSSIGLSSTPLLELAATIGTRELSLGAEVGFDSASASFTKYNSGIGYNKPDFSASLILADKGETLRASYFHLFNPANGAAVAAEISHRFKTSENSFSIGSCHSLDHLTTLKTRFSNSGKVALLCQHEWRPKSFVTLSAEYDPKAVRAPSRLGLAVALKP</sequence>
<dbReference type="Pfam" id="PF01459">
    <property type="entry name" value="Porin_3"/>
    <property type="match status" value="1"/>
</dbReference>
<dbReference type="EMBL" id="LSRQ01000210">
    <property type="protein sequence ID" value="OAY84545.1"/>
    <property type="molecule type" value="Genomic_DNA"/>
</dbReference>
<dbReference type="GO" id="GO:0008308">
    <property type="term" value="F:voltage-gated monoatomic anion channel activity"/>
    <property type="evidence" value="ECO:0007669"/>
    <property type="project" value="InterPro"/>
</dbReference>